<feature type="region of interest" description="Disordered" evidence="10">
    <location>
        <begin position="1509"/>
        <end position="1559"/>
    </location>
</feature>
<dbReference type="GO" id="GO:0004518">
    <property type="term" value="F:nuclease activity"/>
    <property type="evidence" value="ECO:0007669"/>
    <property type="project" value="UniProtKB-KW"/>
</dbReference>
<dbReference type="InterPro" id="IPR001650">
    <property type="entry name" value="Helicase_C-like"/>
</dbReference>
<dbReference type="InterPro" id="IPR014001">
    <property type="entry name" value="Helicase_ATP-bd"/>
</dbReference>
<protein>
    <submittedName>
        <fullName evidence="13">CRISPR system Cascade subunit CasA</fullName>
    </submittedName>
</protein>
<dbReference type="InterPro" id="IPR006483">
    <property type="entry name" value="CRISPR-assoc_Cas3_HD"/>
</dbReference>
<keyword evidence="9" id="KW-0051">Antiviral defense</keyword>
<dbReference type="InterPro" id="IPR027417">
    <property type="entry name" value="P-loop_NTPase"/>
</dbReference>
<dbReference type="InterPro" id="IPR006474">
    <property type="entry name" value="Helicase_Cas3_CRISPR-ass_core"/>
</dbReference>
<dbReference type="STRING" id="380248.SAMN05216251_102386"/>
<dbReference type="InterPro" id="IPR038257">
    <property type="entry name" value="CRISPR-assoc_Cas3_HD_sf"/>
</dbReference>
<dbReference type="Pfam" id="PF09481">
    <property type="entry name" value="CRISPR_Cse1"/>
    <property type="match status" value="1"/>
</dbReference>
<dbReference type="GO" id="GO:0003724">
    <property type="term" value="F:RNA helicase activity"/>
    <property type="evidence" value="ECO:0007669"/>
    <property type="project" value="TreeGrafter"/>
</dbReference>
<keyword evidence="7" id="KW-0347">Helicase</keyword>
<name>A0A1I1ZEE1_9ACTN</name>
<dbReference type="EMBL" id="FONG01000002">
    <property type="protein sequence ID" value="SFE28893.1"/>
    <property type="molecule type" value="Genomic_DNA"/>
</dbReference>
<dbReference type="PROSITE" id="PS51194">
    <property type="entry name" value="HELICASE_CTER"/>
    <property type="match status" value="1"/>
</dbReference>
<accession>A0A1I1ZEE1</accession>
<dbReference type="SUPFAM" id="SSF52540">
    <property type="entry name" value="P-loop containing nucleoside triphosphate hydrolases"/>
    <property type="match status" value="1"/>
</dbReference>
<dbReference type="Gene3D" id="1.10.132.100">
    <property type="match status" value="1"/>
</dbReference>
<dbReference type="Proteomes" id="UP000199323">
    <property type="component" value="Unassembled WGS sequence"/>
</dbReference>
<keyword evidence="3" id="KW-0540">Nuclease</keyword>
<dbReference type="Pfam" id="PF18395">
    <property type="entry name" value="Cas3_C"/>
    <property type="match status" value="1"/>
</dbReference>
<reference evidence="13 14" key="1">
    <citation type="submission" date="2016-10" db="EMBL/GenBank/DDBJ databases">
        <authorList>
            <person name="de Groot N.N."/>
        </authorList>
    </citation>
    <scope>NUCLEOTIDE SEQUENCE [LARGE SCALE GENOMIC DNA]</scope>
    <source>
        <strain evidence="13 14">CGMCC 4.3510</strain>
    </source>
</reference>
<dbReference type="SMART" id="SM00487">
    <property type="entry name" value="DEXDc"/>
    <property type="match status" value="1"/>
</dbReference>
<evidence type="ECO:0000256" key="1">
    <source>
        <dbReference type="ARBA" id="ARBA00006847"/>
    </source>
</evidence>
<dbReference type="InterPro" id="IPR054712">
    <property type="entry name" value="Cas3-like_dom"/>
</dbReference>
<dbReference type="Gene3D" id="1.10.3210.30">
    <property type="match status" value="1"/>
</dbReference>
<keyword evidence="4" id="KW-0479">Metal-binding</keyword>
<dbReference type="CDD" id="cd09729">
    <property type="entry name" value="Cse1_I-E"/>
    <property type="match status" value="1"/>
</dbReference>
<evidence type="ECO:0000256" key="9">
    <source>
        <dbReference type="ARBA" id="ARBA00023118"/>
    </source>
</evidence>
<evidence type="ECO:0000256" key="4">
    <source>
        <dbReference type="ARBA" id="ARBA00022723"/>
    </source>
</evidence>
<dbReference type="InterPro" id="IPR013381">
    <property type="entry name" value="CRISPR-assoc_prot_Cse1"/>
</dbReference>
<evidence type="ECO:0000256" key="5">
    <source>
        <dbReference type="ARBA" id="ARBA00022741"/>
    </source>
</evidence>
<dbReference type="GO" id="GO:0005524">
    <property type="term" value="F:ATP binding"/>
    <property type="evidence" value="ECO:0007669"/>
    <property type="project" value="UniProtKB-KW"/>
</dbReference>
<organism evidence="13 14">
    <name type="scientific">Actinacidiphila alni</name>
    <dbReference type="NCBI Taxonomy" id="380248"/>
    <lineage>
        <taxon>Bacteria</taxon>
        <taxon>Bacillati</taxon>
        <taxon>Actinomycetota</taxon>
        <taxon>Actinomycetes</taxon>
        <taxon>Kitasatosporales</taxon>
        <taxon>Streptomycetaceae</taxon>
        <taxon>Actinacidiphila</taxon>
    </lineage>
</organism>
<evidence type="ECO:0000256" key="7">
    <source>
        <dbReference type="ARBA" id="ARBA00022806"/>
    </source>
</evidence>
<feature type="domain" description="Helicase C-terminal" evidence="11">
    <location>
        <begin position="575"/>
        <end position="764"/>
    </location>
</feature>
<dbReference type="GO" id="GO:0016787">
    <property type="term" value="F:hydrolase activity"/>
    <property type="evidence" value="ECO:0007669"/>
    <property type="project" value="UniProtKB-KW"/>
</dbReference>
<dbReference type="GO" id="GO:0046872">
    <property type="term" value="F:metal ion binding"/>
    <property type="evidence" value="ECO:0007669"/>
    <property type="project" value="UniProtKB-KW"/>
</dbReference>
<evidence type="ECO:0000256" key="10">
    <source>
        <dbReference type="SAM" id="MobiDB-lite"/>
    </source>
</evidence>
<keyword evidence="6" id="KW-0378">Hydrolase</keyword>
<dbReference type="Pfam" id="PF22590">
    <property type="entry name" value="Cas3-like_C_2"/>
    <property type="match status" value="1"/>
</dbReference>
<comment type="similarity">
    <text evidence="1">In the N-terminal section; belongs to the CRISPR-associated nuclease Cas3-HD family.</text>
</comment>
<dbReference type="GO" id="GO:0051607">
    <property type="term" value="P:defense response to virus"/>
    <property type="evidence" value="ECO:0007669"/>
    <property type="project" value="UniProtKB-KW"/>
</dbReference>
<evidence type="ECO:0000256" key="3">
    <source>
        <dbReference type="ARBA" id="ARBA00022722"/>
    </source>
</evidence>
<dbReference type="GO" id="GO:0003723">
    <property type="term" value="F:RNA binding"/>
    <property type="evidence" value="ECO:0007669"/>
    <property type="project" value="TreeGrafter"/>
</dbReference>
<dbReference type="PANTHER" id="PTHR47963:SF9">
    <property type="entry name" value="CRISPR-ASSOCIATED ENDONUCLEASE_HELICASE CAS3"/>
    <property type="match status" value="1"/>
</dbReference>
<sequence length="1559" mass="169685">MSGESPAGRGVFERISGAARSAWGKHDRVTDGWLPLWQHMADSGAVAARLWDRWLPGNVKALVGEALPGGEGDGRRLVGWLAGVHDIGKATPAFACQVDPLAQVMRDQGLAMPSFERLREDRKLGPHGLAGQLLLTEWLGERYGWPSRVSGQFGVVIGGHHGVPPGHQRIHDLALHRELLRTRGESESRWKEAQFELMDACAAAAGVVDDLGTWKSVKLPQPVQVTLTAIVILADWIASSAELFPYITGDGPRRTQDERLEAAWRGLDLPGPWEPEVPTGTAADLFAARFDLPEGAAVRPVQEQAVGLVREMDPHGLLIIEAPMGEGKTEAALAAAEILAARTRAGGCMIALPTRATGDAMFARLVDWLERLPSDGPRSVFLAHAKAALNDTWAGLASAGGRTIAAVDLDGEDDIDGPNVRTRKRPSGLQAHQWLRGRKKGLLASFTVGTIDQVLFGSLKSRHLALRHLALAGKVVVIDEVHAYDAYMSTYLERVLEWLAAYRVPVVLLSATLPSGRRRALAEAYAGHPVPEADAPADAYPLLTAVSIDGPTMTRQPSAASGRRTEVVVEMLDDDLTALVDRLAGELGAGGCALVVRNTVDRAQEAAERLREHFGEDRVTVAHSRFVAADRARKDAELLHRFGPKGTRPDGAHIVVATQVVEQSLDLDFDVLVTDLAPVDLVLQRMGRLHRHDRPRPSRLGDARCLITGVSDWAAAPPRIAPGSVSVYDGKHVLLRSLAVLQPHLLGRPLRLPEDISPLVQDAYADEPLGPDTWAADMAEARSAYRALLADKRDRAEVFRLGPVRREGRPIIGWIDAGVGDADDTASGRAQVRDTDDTLEVLVIQRRGDGTLTTLPWLSGGRGGLDLPEHAVPPARAARAAAASALNLPWHFSKPWVIDRTIRELERFRPDAWQVKESPWLAGELFLVLDENCRAGLAGFEIRYSPTDGLLVAPEGARDGRVVDGVPAFDLVSRPWIPVQRLDGTTEEMSLREVFAQASDLRRIVGDVPTQEFALLRLLLAILHDAVDGPQEIEDWGELWESDEPFADVPDYLDRHRDRFDLLHPARPFLQVADLRTEKNDVGPLSRIVADVPNGDPFFSMRQPGPERLDFAEAARWLVHTHAFDTSGIKSGAVDDPRVKGGKGYPSGALGVGWAGNLGGVFAEGDSLRDTLLLNLISADNDFLQIHEDDVPVWRRPPVGPEEIEPDPDRPRPSGPRDLYTWQSRRIRLHHTDGGVTGVVLCYGDPLTVYNRHQREPMTAWRDSPAQAKKLGQQQVYMPRRHDPGRAAWRGLAALLGDKGQGRDSAEQRQKAEPGRPPGVVQWLARLAYEEYLPQLGLLRTRIVGAEYGTQQSVIDEITDDEILLPVVALHRERPAYGEAAVAAVADADDAVRALGHLAGNLAQATGSDPAPPTTTARDLGFAALDGLYRAWLSDLRNATDPAEHRSQWQATVGTTIRALGRRFLDGTGPAAAEGRYVELPDGSGRRWLNDAQAELWFLARLRRVLPLEPRPTREPPGAVGVPDTGEADQEAPSVAHHPGGTHDPATAHEPVGAATETV</sequence>
<keyword evidence="5" id="KW-0547">Nucleotide-binding</keyword>
<proteinExistence type="inferred from homology"/>
<dbReference type="NCBIfam" id="TIGR01596">
    <property type="entry name" value="cas3_HD"/>
    <property type="match status" value="1"/>
</dbReference>
<evidence type="ECO:0000313" key="13">
    <source>
        <dbReference type="EMBL" id="SFE28893.1"/>
    </source>
</evidence>
<dbReference type="NCBIfam" id="TIGR01587">
    <property type="entry name" value="cas3_core"/>
    <property type="match status" value="1"/>
</dbReference>
<feature type="region of interest" description="Disordered" evidence="10">
    <location>
        <begin position="1194"/>
        <end position="1218"/>
    </location>
</feature>
<dbReference type="OrthoDB" id="9810236at2"/>
<evidence type="ECO:0000256" key="6">
    <source>
        <dbReference type="ARBA" id="ARBA00022801"/>
    </source>
</evidence>
<keyword evidence="8" id="KW-0067">ATP-binding</keyword>
<keyword evidence="14" id="KW-1185">Reference proteome</keyword>
<evidence type="ECO:0000256" key="2">
    <source>
        <dbReference type="ARBA" id="ARBA00009046"/>
    </source>
</evidence>
<dbReference type="Pfam" id="PF18019">
    <property type="entry name" value="Cas3_HD"/>
    <property type="match status" value="1"/>
</dbReference>
<evidence type="ECO:0000259" key="12">
    <source>
        <dbReference type="PROSITE" id="PS51643"/>
    </source>
</evidence>
<gene>
    <name evidence="13" type="ORF">SAMN05216251_102386</name>
</gene>
<evidence type="ECO:0000313" key="14">
    <source>
        <dbReference type="Proteomes" id="UP000199323"/>
    </source>
</evidence>
<dbReference type="InterPro" id="IPR041372">
    <property type="entry name" value="Cas3_C"/>
</dbReference>
<dbReference type="CDD" id="cd09641">
    <property type="entry name" value="Cas3''_I"/>
    <property type="match status" value="1"/>
</dbReference>
<feature type="domain" description="HD Cas3-type" evidence="12">
    <location>
        <begin position="29"/>
        <end position="237"/>
    </location>
</feature>
<dbReference type="Gene3D" id="3.40.50.300">
    <property type="entry name" value="P-loop containing nucleotide triphosphate hydrolases"/>
    <property type="match status" value="2"/>
</dbReference>
<dbReference type="RefSeq" id="WP_093712052.1">
    <property type="nucleotide sequence ID" value="NZ_FONG01000002.1"/>
</dbReference>
<evidence type="ECO:0000259" key="11">
    <source>
        <dbReference type="PROSITE" id="PS51194"/>
    </source>
</evidence>
<dbReference type="PROSITE" id="PS51643">
    <property type="entry name" value="HD_CAS3"/>
    <property type="match status" value="1"/>
</dbReference>
<dbReference type="InterPro" id="IPR050547">
    <property type="entry name" value="DEAD_box_RNA_helicases"/>
</dbReference>
<dbReference type="PANTHER" id="PTHR47963">
    <property type="entry name" value="DEAD-BOX ATP-DEPENDENT RNA HELICASE 47, MITOCHONDRIAL"/>
    <property type="match status" value="1"/>
</dbReference>
<dbReference type="NCBIfam" id="TIGR02547">
    <property type="entry name" value="casA_cse1"/>
    <property type="match status" value="1"/>
</dbReference>
<evidence type="ECO:0000256" key="8">
    <source>
        <dbReference type="ARBA" id="ARBA00022840"/>
    </source>
</evidence>
<comment type="similarity">
    <text evidence="2">In the central section; belongs to the CRISPR-associated helicase Cas3 family.</text>
</comment>